<dbReference type="NCBIfam" id="NF004411">
    <property type="entry name" value="PRK05759.1-2"/>
    <property type="match status" value="1"/>
</dbReference>
<sequence length="156" mass="17411">MDITFTIFAQSLAFAALIWIVATKIWPPLIKVIEERQQKIAEGLAAADLGQKELAQAQEEIKKTLKNAHKKANEIIEQAHARAHQIIEAAKAEAIAETNRQQNLAQVEIEAAAKRAREELRKHVSILAVNGAEKLLKREIDVNTHKMLLDELAAEI</sequence>
<gene>
    <name evidence="15" type="primary">atpF</name>
    <name evidence="18" type="ORF">D934_03300</name>
</gene>
<dbReference type="GO" id="GO:0045259">
    <property type="term" value="C:proton-transporting ATP synthase complex"/>
    <property type="evidence" value="ECO:0007669"/>
    <property type="project" value="UniProtKB-KW"/>
</dbReference>
<comment type="function">
    <text evidence="12">Component of the F(0) channel, it forms part of the peripheral stalk, linking F(1) to F(0). The b'-subunit is a diverged and duplicated form of b found in plants and photosynthetic bacteria.</text>
</comment>
<evidence type="ECO:0000256" key="13">
    <source>
        <dbReference type="ARBA" id="ARBA00026054"/>
    </source>
</evidence>
<dbReference type="Gene3D" id="6.10.250.1580">
    <property type="match status" value="1"/>
</dbReference>
<evidence type="ECO:0000256" key="15">
    <source>
        <dbReference type="HAMAP-Rule" id="MF_01398"/>
    </source>
</evidence>
<dbReference type="InterPro" id="IPR050059">
    <property type="entry name" value="ATP_synthase_B_chain"/>
</dbReference>
<evidence type="ECO:0000256" key="9">
    <source>
        <dbReference type="ARBA" id="ARBA00023136"/>
    </source>
</evidence>
<evidence type="ECO:0000256" key="6">
    <source>
        <dbReference type="ARBA" id="ARBA00022781"/>
    </source>
</evidence>
<evidence type="ECO:0000256" key="7">
    <source>
        <dbReference type="ARBA" id="ARBA00022989"/>
    </source>
</evidence>
<organism evidence="18 19">
    <name type="scientific">Xylella fastidiosa subsp. sandyi Ann-1</name>
    <dbReference type="NCBI Taxonomy" id="155920"/>
    <lineage>
        <taxon>Bacteria</taxon>
        <taxon>Pseudomonadati</taxon>
        <taxon>Pseudomonadota</taxon>
        <taxon>Gammaproteobacteria</taxon>
        <taxon>Lysobacterales</taxon>
        <taxon>Lysobacteraceae</taxon>
        <taxon>Xylella</taxon>
    </lineage>
</organism>
<feature type="coiled-coil region" evidence="17">
    <location>
        <begin position="47"/>
        <end position="82"/>
    </location>
</feature>
<evidence type="ECO:0000313" key="19">
    <source>
        <dbReference type="Proteomes" id="UP000027215"/>
    </source>
</evidence>
<keyword evidence="4 15" id="KW-0138">CF(0)</keyword>
<dbReference type="Proteomes" id="UP000027215">
    <property type="component" value="Chromosome"/>
</dbReference>
<evidence type="ECO:0000256" key="10">
    <source>
        <dbReference type="ARBA" id="ARBA00023310"/>
    </source>
</evidence>
<keyword evidence="8 15" id="KW-0406">Ion transport</keyword>
<comment type="subunit">
    <text evidence="13">F-type ATPases have 2 components, F(1) - the catalytic core - and F(0) - the membrane proton channel. F(1) has five subunits: alpha(3), beta(3), gamma(1), delta(1), epsilon(1). F(0) has four main subunits: a(1), b(2) and c(10-14). The alpha and beta chains form an alternating ring which encloses part of the gamma chain. F(1) is attached to F(0) by a central stalk formed by the gamma and epsilon chains, while a peripheral stalk is formed by the delta and b chains.</text>
</comment>
<dbReference type="InterPro" id="IPR028987">
    <property type="entry name" value="ATP_synth_B-like_membr_sf"/>
</dbReference>
<keyword evidence="5 15" id="KW-0812">Transmembrane</keyword>
<keyword evidence="9 15" id="KW-0472">Membrane</keyword>
<dbReference type="PATRIC" id="fig|155920.8.peg.793"/>
<evidence type="ECO:0000256" key="1">
    <source>
        <dbReference type="ARBA" id="ARBA00005513"/>
    </source>
</evidence>
<dbReference type="GO" id="GO:0016787">
    <property type="term" value="F:hydrolase activity"/>
    <property type="evidence" value="ECO:0007669"/>
    <property type="project" value="UniProtKB-KW"/>
</dbReference>
<evidence type="ECO:0000256" key="14">
    <source>
        <dbReference type="ARBA" id="ARBA00037847"/>
    </source>
</evidence>
<dbReference type="HOGENOM" id="CLU_079215_4_5_6"/>
<keyword evidence="10 15" id="KW-0066">ATP synthesis</keyword>
<keyword evidence="3 15" id="KW-1003">Cell membrane</keyword>
<dbReference type="EMBL" id="CP006696">
    <property type="protein sequence ID" value="AIC09556.1"/>
    <property type="molecule type" value="Genomic_DNA"/>
</dbReference>
<evidence type="ECO:0000256" key="11">
    <source>
        <dbReference type="ARBA" id="ARBA00025198"/>
    </source>
</evidence>
<evidence type="ECO:0000256" key="8">
    <source>
        <dbReference type="ARBA" id="ARBA00023065"/>
    </source>
</evidence>
<dbReference type="GO" id="GO:0046961">
    <property type="term" value="F:proton-transporting ATPase activity, rotational mechanism"/>
    <property type="evidence" value="ECO:0007669"/>
    <property type="project" value="TreeGrafter"/>
</dbReference>
<evidence type="ECO:0000256" key="5">
    <source>
        <dbReference type="ARBA" id="ARBA00022692"/>
    </source>
</evidence>
<dbReference type="NCBIfam" id="TIGR01144">
    <property type="entry name" value="ATP_synt_b"/>
    <property type="match status" value="1"/>
</dbReference>
<dbReference type="GO" id="GO:0012505">
    <property type="term" value="C:endomembrane system"/>
    <property type="evidence" value="ECO:0007669"/>
    <property type="project" value="UniProtKB-SubCell"/>
</dbReference>
<evidence type="ECO:0000256" key="2">
    <source>
        <dbReference type="ARBA" id="ARBA00022448"/>
    </source>
</evidence>
<comment type="similarity">
    <text evidence="1 15 16">Belongs to the ATPase B chain family.</text>
</comment>
<dbReference type="AlphaFoldDB" id="A0A060H852"/>
<dbReference type="GO" id="GO:0046933">
    <property type="term" value="F:proton-transporting ATP synthase activity, rotational mechanism"/>
    <property type="evidence" value="ECO:0007669"/>
    <property type="project" value="UniProtKB-UniRule"/>
</dbReference>
<keyword evidence="2 15" id="KW-0813">Transport</keyword>
<comment type="subcellular location">
    <subcellularLocation>
        <location evidence="15">Cell membrane</location>
        <topology evidence="15">Single-pass membrane protein</topology>
    </subcellularLocation>
    <subcellularLocation>
        <location evidence="14">Endomembrane system</location>
        <topology evidence="14">Single-pass membrane protein</topology>
    </subcellularLocation>
</comment>
<dbReference type="PANTHER" id="PTHR33445">
    <property type="entry name" value="ATP SYNTHASE SUBUNIT B', CHLOROPLASTIC"/>
    <property type="match status" value="1"/>
</dbReference>
<dbReference type="Pfam" id="PF00430">
    <property type="entry name" value="ATP-synt_B"/>
    <property type="match status" value="1"/>
</dbReference>
<evidence type="ECO:0000256" key="4">
    <source>
        <dbReference type="ARBA" id="ARBA00022547"/>
    </source>
</evidence>
<dbReference type="PANTHER" id="PTHR33445:SF1">
    <property type="entry name" value="ATP SYNTHASE SUBUNIT B"/>
    <property type="match status" value="1"/>
</dbReference>
<keyword evidence="18" id="KW-0378">Hydrolase</keyword>
<protein>
    <recommendedName>
        <fullName evidence="15">ATP synthase subunit b</fullName>
    </recommendedName>
    <alternativeName>
        <fullName evidence="15">ATP synthase F(0) sector subunit b</fullName>
    </alternativeName>
    <alternativeName>
        <fullName evidence="15">ATPase subunit I</fullName>
    </alternativeName>
    <alternativeName>
        <fullName evidence="15">F-type ATPase subunit b</fullName>
        <shortName evidence="15">F-ATPase subunit b</shortName>
    </alternativeName>
</protein>
<evidence type="ECO:0000256" key="12">
    <source>
        <dbReference type="ARBA" id="ARBA00025614"/>
    </source>
</evidence>
<dbReference type="InterPro" id="IPR005864">
    <property type="entry name" value="ATP_synth_F0_bsu_bac"/>
</dbReference>
<accession>A0A060H852</accession>
<dbReference type="SMR" id="A0A060H852"/>
<dbReference type="CDD" id="cd06503">
    <property type="entry name" value="ATP-synt_Fo_b"/>
    <property type="match status" value="1"/>
</dbReference>
<comment type="subunit">
    <text evidence="15">F-type ATPases have 2 components, F(1) - the catalytic core - and F(0) - the membrane proton channel. F(1) has five subunits: alpha(3), beta(3), gamma(1), delta(1), epsilon(1). F(0) has three main subunits: a(1), b(2) and c(10-14). The alpha and beta chains form an alternating ring which encloses part of the gamma chain. F(1) is attached to F(0) by a central stalk formed by the gamma and epsilon chains, while a peripheral stalk is formed by the delta and b chains.</text>
</comment>
<keyword evidence="7 15" id="KW-1133">Transmembrane helix</keyword>
<proteinExistence type="inferred from homology"/>
<dbReference type="HAMAP" id="MF_01398">
    <property type="entry name" value="ATP_synth_b_bprime"/>
    <property type="match status" value="1"/>
</dbReference>
<evidence type="ECO:0000256" key="16">
    <source>
        <dbReference type="RuleBase" id="RU003848"/>
    </source>
</evidence>
<evidence type="ECO:0000313" key="18">
    <source>
        <dbReference type="EMBL" id="AIC09556.1"/>
    </source>
</evidence>
<reference evidence="18 19" key="1">
    <citation type="submission" date="2013-08" db="EMBL/GenBank/DDBJ databases">
        <authorList>
            <person name="Stouthamer R."/>
            <person name="Nunney L."/>
        </authorList>
    </citation>
    <scope>NUCLEOTIDE SEQUENCE [LARGE SCALE GENOMIC DNA]</scope>
    <source>
        <strain evidence="19">ann-1</strain>
    </source>
</reference>
<comment type="function">
    <text evidence="11 15">F(1)F(0) ATP synthase produces ATP from ADP in the presence of a proton or sodium gradient. F-type ATPases consist of two structural domains, F(1) containing the extramembraneous catalytic core and F(0) containing the membrane proton channel, linked together by a central stalk and a peripheral stalk. During catalysis, ATP synthesis in the catalytic domain of F(1) is coupled via a rotary mechanism of the central stalk subunits to proton translocation.</text>
</comment>
<dbReference type="SUPFAM" id="SSF81573">
    <property type="entry name" value="F1F0 ATP synthase subunit B, membrane domain"/>
    <property type="match status" value="1"/>
</dbReference>
<dbReference type="RefSeq" id="WP_004090074.1">
    <property type="nucleotide sequence ID" value="NZ_CP006696.1"/>
</dbReference>
<dbReference type="GO" id="GO:0005886">
    <property type="term" value="C:plasma membrane"/>
    <property type="evidence" value="ECO:0007669"/>
    <property type="project" value="UniProtKB-SubCell"/>
</dbReference>
<name>A0A060H852_XYLFS</name>
<keyword evidence="17" id="KW-0175">Coiled coil</keyword>
<dbReference type="KEGG" id="xfs:D934_03300"/>
<keyword evidence="6 15" id="KW-0375">Hydrogen ion transport</keyword>
<evidence type="ECO:0000256" key="3">
    <source>
        <dbReference type="ARBA" id="ARBA00022475"/>
    </source>
</evidence>
<dbReference type="InterPro" id="IPR002146">
    <property type="entry name" value="ATP_synth_b/b'su_bac/chlpt"/>
</dbReference>
<evidence type="ECO:0000256" key="17">
    <source>
        <dbReference type="SAM" id="Coils"/>
    </source>
</evidence>